<keyword evidence="2" id="KW-0479">Metal-binding</keyword>
<evidence type="ECO:0000313" key="6">
    <source>
        <dbReference type="EMBL" id="TWO72912.1"/>
    </source>
</evidence>
<organism evidence="6 7">
    <name type="scientific">Caenimonas sedimenti</name>
    <dbReference type="NCBI Taxonomy" id="2596921"/>
    <lineage>
        <taxon>Bacteria</taxon>
        <taxon>Pseudomonadati</taxon>
        <taxon>Pseudomonadota</taxon>
        <taxon>Betaproteobacteria</taxon>
        <taxon>Burkholderiales</taxon>
        <taxon>Comamonadaceae</taxon>
        <taxon>Caenimonas</taxon>
    </lineage>
</organism>
<dbReference type="OrthoDB" id="9794779at2"/>
<gene>
    <name evidence="6" type="ORF">FN976_01320</name>
</gene>
<evidence type="ECO:0000256" key="2">
    <source>
        <dbReference type="ARBA" id="ARBA00022723"/>
    </source>
</evidence>
<dbReference type="GO" id="GO:0051537">
    <property type="term" value="F:2 iron, 2 sulfur cluster binding"/>
    <property type="evidence" value="ECO:0007669"/>
    <property type="project" value="UniProtKB-KW"/>
</dbReference>
<accession>A0A562ZWC0</accession>
<evidence type="ECO:0000259" key="5">
    <source>
        <dbReference type="PROSITE" id="PS51296"/>
    </source>
</evidence>
<dbReference type="CDD" id="cd03467">
    <property type="entry name" value="Rieske"/>
    <property type="match status" value="1"/>
</dbReference>
<evidence type="ECO:0000313" key="7">
    <source>
        <dbReference type="Proteomes" id="UP000318199"/>
    </source>
</evidence>
<keyword evidence="1" id="KW-0001">2Fe-2S</keyword>
<dbReference type="GO" id="GO:0046872">
    <property type="term" value="F:metal ion binding"/>
    <property type="evidence" value="ECO:0007669"/>
    <property type="project" value="UniProtKB-KW"/>
</dbReference>
<dbReference type="Pfam" id="PF00355">
    <property type="entry name" value="Rieske"/>
    <property type="match status" value="1"/>
</dbReference>
<keyword evidence="4" id="KW-0411">Iron-sulfur</keyword>
<name>A0A562ZWC0_9BURK</name>
<evidence type="ECO:0000256" key="3">
    <source>
        <dbReference type="ARBA" id="ARBA00023004"/>
    </source>
</evidence>
<dbReference type="InterPro" id="IPR036922">
    <property type="entry name" value="Rieske_2Fe-2S_sf"/>
</dbReference>
<evidence type="ECO:0000256" key="1">
    <source>
        <dbReference type="ARBA" id="ARBA00022714"/>
    </source>
</evidence>
<dbReference type="Gene3D" id="2.102.10.10">
    <property type="entry name" value="Rieske [2Fe-2S] iron-sulphur domain"/>
    <property type="match status" value="1"/>
</dbReference>
<reference evidence="6 7" key="1">
    <citation type="submission" date="2019-07" db="EMBL/GenBank/DDBJ databases">
        <title>Caenimonas sedimenti sp. nov., isolated from activated sludge.</title>
        <authorList>
            <person name="Xu J."/>
        </authorList>
    </citation>
    <scope>NUCLEOTIDE SEQUENCE [LARGE SCALE GENOMIC DNA]</scope>
    <source>
        <strain evidence="6 7">HX-9-20</strain>
    </source>
</reference>
<dbReference type="PANTHER" id="PTHR40261:SF1">
    <property type="entry name" value="RIESKE DOMAIN-CONTAINING PROTEIN"/>
    <property type="match status" value="1"/>
</dbReference>
<dbReference type="EMBL" id="VOBQ01000002">
    <property type="protein sequence ID" value="TWO72912.1"/>
    <property type="molecule type" value="Genomic_DNA"/>
</dbReference>
<dbReference type="SUPFAM" id="SSF50022">
    <property type="entry name" value="ISP domain"/>
    <property type="match status" value="1"/>
</dbReference>
<proteinExistence type="predicted"/>
<keyword evidence="7" id="KW-1185">Reference proteome</keyword>
<keyword evidence="3" id="KW-0408">Iron</keyword>
<dbReference type="RefSeq" id="WP_145890206.1">
    <property type="nucleotide sequence ID" value="NZ_VOBQ01000002.1"/>
</dbReference>
<protein>
    <submittedName>
        <fullName evidence="6">Rieske 2Fe-2S domain-containing protein</fullName>
    </submittedName>
</protein>
<dbReference type="AlphaFoldDB" id="A0A562ZWC0"/>
<dbReference type="InterPro" id="IPR017941">
    <property type="entry name" value="Rieske_2Fe-2S"/>
</dbReference>
<dbReference type="PROSITE" id="PS51296">
    <property type="entry name" value="RIESKE"/>
    <property type="match status" value="1"/>
</dbReference>
<dbReference type="PANTHER" id="PTHR40261">
    <property type="match status" value="1"/>
</dbReference>
<comment type="caution">
    <text evidence="6">The sequence shown here is derived from an EMBL/GenBank/DDBJ whole genome shotgun (WGS) entry which is preliminary data.</text>
</comment>
<dbReference type="Proteomes" id="UP000318199">
    <property type="component" value="Unassembled WGS sequence"/>
</dbReference>
<feature type="domain" description="Rieske" evidence="5">
    <location>
        <begin position="3"/>
        <end position="109"/>
    </location>
</feature>
<evidence type="ECO:0000256" key="4">
    <source>
        <dbReference type="ARBA" id="ARBA00023014"/>
    </source>
</evidence>
<sequence length="119" mass="12898">MRVRLCHAQHIPAGGARGFDPAGSGRDTMFVVRSTGAWRAWRNSCPHWQGTPMAWRKDAYLTGDGRQIRCSAHGALFDLESGLCTLGPCVGESLTPVPLIQTADGHLEVDLGDIQETPQ</sequence>